<evidence type="ECO:0000256" key="1">
    <source>
        <dbReference type="ARBA" id="ARBA00006383"/>
    </source>
</evidence>
<dbReference type="RefSeq" id="WP_244683397.1">
    <property type="nucleotide sequence ID" value="NZ_JALIRM010000017.1"/>
</dbReference>
<comment type="caution">
    <text evidence="5">The sequence shown here is derived from an EMBL/GenBank/DDBJ whole genome shotgun (WGS) entry which is preliminary data.</text>
</comment>
<evidence type="ECO:0000313" key="6">
    <source>
        <dbReference type="Proteomes" id="UP001232343"/>
    </source>
</evidence>
<dbReference type="Pfam" id="PF02522">
    <property type="entry name" value="Antibiotic_NAT"/>
    <property type="match status" value="1"/>
</dbReference>
<protein>
    <recommendedName>
        <fullName evidence="4">Aminoglycoside N(3)-acetyltransferase</fullName>
        <ecNumber evidence="4">2.3.1.-</ecNumber>
    </recommendedName>
</protein>
<dbReference type="GO" id="GO:0046353">
    <property type="term" value="F:aminoglycoside 3-N-acetyltransferase activity"/>
    <property type="evidence" value="ECO:0007669"/>
    <property type="project" value="UniProtKB-EC"/>
</dbReference>
<accession>A0ABU0D5J3</accession>
<dbReference type="PANTHER" id="PTHR11104">
    <property type="entry name" value="AMINOGLYCOSIDE N3-ACETYLTRANSFERASE"/>
    <property type="match status" value="1"/>
</dbReference>
<organism evidence="5 6">
    <name type="scientific">Lederbergia wuyishanensis</name>
    <dbReference type="NCBI Taxonomy" id="1347903"/>
    <lineage>
        <taxon>Bacteria</taxon>
        <taxon>Bacillati</taxon>
        <taxon>Bacillota</taxon>
        <taxon>Bacilli</taxon>
        <taxon>Bacillales</taxon>
        <taxon>Bacillaceae</taxon>
        <taxon>Lederbergia</taxon>
    </lineage>
</organism>
<evidence type="ECO:0000313" key="5">
    <source>
        <dbReference type="EMBL" id="MDQ0343665.1"/>
    </source>
</evidence>
<dbReference type="InterPro" id="IPR028345">
    <property type="entry name" value="Antibiotic_NAT-like"/>
</dbReference>
<dbReference type="EMBL" id="JAUSUO010000006">
    <property type="protein sequence ID" value="MDQ0343665.1"/>
    <property type="molecule type" value="Genomic_DNA"/>
</dbReference>
<evidence type="ECO:0000256" key="3">
    <source>
        <dbReference type="ARBA" id="ARBA00023315"/>
    </source>
</evidence>
<dbReference type="EC" id="2.3.1.-" evidence="4"/>
<evidence type="ECO:0000256" key="4">
    <source>
        <dbReference type="RuleBase" id="RU365031"/>
    </source>
</evidence>
<dbReference type="SUPFAM" id="SSF110710">
    <property type="entry name" value="TTHA0583/YokD-like"/>
    <property type="match status" value="1"/>
</dbReference>
<dbReference type="Proteomes" id="UP001232343">
    <property type="component" value="Unassembled WGS sequence"/>
</dbReference>
<gene>
    <name evidence="5" type="ORF">J2S14_002500</name>
</gene>
<keyword evidence="4" id="KW-0046">Antibiotic resistance</keyword>
<dbReference type="InterPro" id="IPR003679">
    <property type="entry name" value="Amioglycoside_AcTrfase"/>
</dbReference>
<keyword evidence="6" id="KW-1185">Reference proteome</keyword>
<sequence>MLTKEQLIDDFKKIGIKEGMVLVVHTSLRNIGCIQGGPEVMIESLLEVLGEEGTLVMPSMTSGDELFDPKTTPTDGMGIVAETFWRKPGVLRSVHPNSAFAAYGKHAHEIVAEHPIDQPEGIKSPIGKVFQLDGRILLLGVSHDSNTMIHLAESLNEVPYRTYSTVLSSNNGKVEKLEVPIINHCCQNFNKMESLLKEEDYLTIQKIGKCICQFMKASDVIELASVQLKKNPFYFLCEDDCEECTEAREYVIFQEGKKM</sequence>
<name>A0ABU0D5J3_9BACI</name>
<keyword evidence="3 4" id="KW-0012">Acyltransferase</keyword>
<reference evidence="5 6" key="1">
    <citation type="submission" date="2023-07" db="EMBL/GenBank/DDBJ databases">
        <title>Genomic Encyclopedia of Type Strains, Phase IV (KMG-IV): sequencing the most valuable type-strain genomes for metagenomic binning, comparative biology and taxonomic classification.</title>
        <authorList>
            <person name="Goeker M."/>
        </authorList>
    </citation>
    <scope>NUCLEOTIDE SEQUENCE [LARGE SCALE GENOMIC DNA]</scope>
    <source>
        <strain evidence="5 6">DSM 27848</strain>
    </source>
</reference>
<dbReference type="PANTHER" id="PTHR11104:SF0">
    <property type="entry name" value="SPBETA PROPHAGE-DERIVED AMINOGLYCOSIDE N(3')-ACETYLTRANSFERASE-LIKE PROTEIN YOKD"/>
    <property type="match status" value="1"/>
</dbReference>
<comment type="catalytic activity">
    <reaction evidence="4">
        <text>a 2-deoxystreptamine antibiotic + acetyl-CoA = an N(3)-acetyl-2-deoxystreptamine antibiotic + CoA + H(+)</text>
        <dbReference type="Rhea" id="RHEA:12665"/>
        <dbReference type="ChEBI" id="CHEBI:15378"/>
        <dbReference type="ChEBI" id="CHEBI:57287"/>
        <dbReference type="ChEBI" id="CHEBI:57288"/>
        <dbReference type="ChEBI" id="CHEBI:57921"/>
        <dbReference type="ChEBI" id="CHEBI:77452"/>
        <dbReference type="EC" id="2.3.1.81"/>
    </reaction>
</comment>
<comment type="similarity">
    <text evidence="1 4">Belongs to the antibiotic N-acetyltransferase family.</text>
</comment>
<keyword evidence="2 4" id="KW-0808">Transferase</keyword>
<proteinExistence type="inferred from homology"/>
<evidence type="ECO:0000256" key="2">
    <source>
        <dbReference type="ARBA" id="ARBA00022679"/>
    </source>
</evidence>